<dbReference type="EMBL" id="JBHUIX010000013">
    <property type="protein sequence ID" value="MFD2175404.1"/>
    <property type="molecule type" value="Genomic_DNA"/>
</dbReference>
<protein>
    <submittedName>
        <fullName evidence="1">Uncharacterized protein</fullName>
    </submittedName>
</protein>
<comment type="caution">
    <text evidence="1">The sequence shown here is derived from an EMBL/GenBank/DDBJ whole genome shotgun (WGS) entry which is preliminary data.</text>
</comment>
<gene>
    <name evidence="1" type="ORF">ACFSM0_15020</name>
</gene>
<organism evidence="1 2">
    <name type="scientific">Rhodobacter lacus</name>
    <dbReference type="NCBI Taxonomy" id="1641972"/>
    <lineage>
        <taxon>Bacteria</taxon>
        <taxon>Pseudomonadati</taxon>
        <taxon>Pseudomonadota</taxon>
        <taxon>Alphaproteobacteria</taxon>
        <taxon>Rhodobacterales</taxon>
        <taxon>Rhodobacter group</taxon>
        <taxon>Rhodobacter</taxon>
    </lineage>
</organism>
<evidence type="ECO:0000313" key="1">
    <source>
        <dbReference type="EMBL" id="MFD2175404.1"/>
    </source>
</evidence>
<sequence length="98" mass="10300">MSLKPSRKILESSHEISAFCGGVASIERRCTGCLLGYGSDDMHAPPPAEPTWGDGPVCHDRSGQYTKHDSLAGNPPLDPVKDTANTLTGAPLHAVATM</sequence>
<dbReference type="RefSeq" id="WP_377392070.1">
    <property type="nucleotide sequence ID" value="NZ_JBHUIX010000013.1"/>
</dbReference>
<dbReference type="Proteomes" id="UP001597413">
    <property type="component" value="Unassembled WGS sequence"/>
</dbReference>
<name>A0ABW5AD04_9RHOB</name>
<proteinExistence type="predicted"/>
<keyword evidence="2" id="KW-1185">Reference proteome</keyword>
<evidence type="ECO:0000313" key="2">
    <source>
        <dbReference type="Proteomes" id="UP001597413"/>
    </source>
</evidence>
<accession>A0ABW5AD04</accession>
<reference evidence="2" key="1">
    <citation type="journal article" date="2019" name="Int. J. Syst. Evol. Microbiol.">
        <title>The Global Catalogue of Microorganisms (GCM) 10K type strain sequencing project: providing services to taxonomists for standard genome sequencing and annotation.</title>
        <authorList>
            <consortium name="The Broad Institute Genomics Platform"/>
            <consortium name="The Broad Institute Genome Sequencing Center for Infectious Disease"/>
            <person name="Wu L."/>
            <person name="Ma J."/>
        </authorList>
    </citation>
    <scope>NUCLEOTIDE SEQUENCE [LARGE SCALE GENOMIC DNA]</scope>
    <source>
        <strain evidence="2">CCUG 55131</strain>
    </source>
</reference>